<evidence type="ECO:0000313" key="3">
    <source>
        <dbReference type="Proteomes" id="UP000366872"/>
    </source>
</evidence>
<reference evidence="2 3" key="1">
    <citation type="submission" date="2019-04" db="EMBL/GenBank/DDBJ databases">
        <authorList>
            <person name="Van Vliet M D."/>
        </authorList>
    </citation>
    <scope>NUCLEOTIDE SEQUENCE [LARGE SCALE GENOMIC DNA]</scope>
    <source>
        <strain evidence="2 3">F1</strain>
    </source>
</reference>
<protein>
    <submittedName>
        <fullName evidence="2">Uncharacterized protein</fullName>
    </submittedName>
</protein>
<feature type="signal peptide" evidence="1">
    <location>
        <begin position="1"/>
        <end position="24"/>
    </location>
</feature>
<organism evidence="2 3">
    <name type="scientific">Pontiella desulfatans</name>
    <dbReference type="NCBI Taxonomy" id="2750659"/>
    <lineage>
        <taxon>Bacteria</taxon>
        <taxon>Pseudomonadati</taxon>
        <taxon>Kiritimatiellota</taxon>
        <taxon>Kiritimatiellia</taxon>
        <taxon>Kiritimatiellales</taxon>
        <taxon>Pontiellaceae</taxon>
        <taxon>Pontiella</taxon>
    </lineage>
</organism>
<dbReference type="EMBL" id="CAAHFG010000002">
    <property type="protein sequence ID" value="VGO14771.1"/>
    <property type="molecule type" value="Genomic_DNA"/>
</dbReference>
<evidence type="ECO:0000313" key="2">
    <source>
        <dbReference type="EMBL" id="VGO14771.1"/>
    </source>
</evidence>
<dbReference type="Proteomes" id="UP000366872">
    <property type="component" value="Unassembled WGS sequence"/>
</dbReference>
<keyword evidence="1" id="KW-0732">Signal</keyword>
<name>A0A6C2U5F7_PONDE</name>
<feature type="chain" id="PRO_5025396460" evidence="1">
    <location>
        <begin position="25"/>
        <end position="70"/>
    </location>
</feature>
<evidence type="ECO:0000256" key="1">
    <source>
        <dbReference type="SAM" id="SignalP"/>
    </source>
</evidence>
<dbReference type="AlphaFoldDB" id="A0A6C2U5F7"/>
<sequence length="70" mass="7655">MLGTIIAALFILLLICMAVGDALANHESCKPARCCDTCAKHGKPECLDTCMECHKFAPLAPYWVERDETA</sequence>
<accession>A0A6C2U5F7</accession>
<keyword evidence="3" id="KW-1185">Reference proteome</keyword>
<dbReference type="RefSeq" id="WP_136080399.1">
    <property type="nucleotide sequence ID" value="NZ_CAAHFG010000002.1"/>
</dbReference>
<gene>
    <name evidence="2" type="ORF">PDESU_03340</name>
</gene>
<proteinExistence type="predicted"/>